<proteinExistence type="predicted"/>
<sequence>MFSRRGQVPAQSGCDPEKPDDCKRIIAGDPPVDDDLDEENGNVVAENEVRGSKIVAGVPNFNGGTGDIVAANSLFVEGQAVVDGNIVGTRIRGTELRGTEIKGTRKITVGFPGTSDQFNTGPGFQGNLYVENDAVIEGNIRGPRIINAGVRITCNQPSCTVSGDNILARDGGVIASRNGQRPNEWTLHDGDVQAALNVEADRHVLAGGRVRARDGVFGQNGVFLGRSVAGAFEVLDSDGSKQRPASMAEWADNNRSVAYEAFRQLRVRTDGDTRLSLAAGEVKKIFPSAVKTFAVPVHDDGADDEQEAEEMTIDLTQLLYTQFAVTQDIINEKEATAKTNEGMAKTIADMNDTIEELKKANEAILGRIARLEQSAGPIEALHKVAQGLMAP</sequence>
<accession>A0A0G4EY79</accession>
<dbReference type="AlphaFoldDB" id="A0A0G4EY79"/>
<reference evidence="3 4" key="1">
    <citation type="submission" date="2014-11" db="EMBL/GenBank/DDBJ databases">
        <authorList>
            <person name="Zhu J."/>
            <person name="Qi W."/>
            <person name="Song R."/>
        </authorList>
    </citation>
    <scope>NUCLEOTIDE SEQUENCE [LARGE SCALE GENOMIC DNA]</scope>
</reference>
<protein>
    <submittedName>
        <fullName evidence="3">Uncharacterized protein</fullName>
    </submittedName>
</protein>
<dbReference type="EMBL" id="CDMY01000347">
    <property type="protein sequence ID" value="CEM04085.1"/>
    <property type="molecule type" value="Genomic_DNA"/>
</dbReference>
<dbReference type="VEuPathDB" id="CryptoDB:Vbra_8518"/>
<keyword evidence="4" id="KW-1185">Reference proteome</keyword>
<evidence type="ECO:0000313" key="3">
    <source>
        <dbReference type="EMBL" id="CEM04085.1"/>
    </source>
</evidence>
<gene>
    <name evidence="3" type="ORF">Vbra_8518</name>
</gene>
<evidence type="ECO:0000256" key="1">
    <source>
        <dbReference type="SAM" id="Coils"/>
    </source>
</evidence>
<keyword evidence="1" id="KW-0175">Coiled coil</keyword>
<name>A0A0G4EY79_VITBC</name>
<feature type="coiled-coil region" evidence="1">
    <location>
        <begin position="340"/>
        <end position="374"/>
    </location>
</feature>
<feature type="compositionally biased region" description="Basic and acidic residues" evidence="2">
    <location>
        <begin position="15"/>
        <end position="26"/>
    </location>
</feature>
<evidence type="ECO:0000313" key="4">
    <source>
        <dbReference type="Proteomes" id="UP000041254"/>
    </source>
</evidence>
<feature type="region of interest" description="Disordered" evidence="2">
    <location>
        <begin position="1"/>
        <end position="34"/>
    </location>
</feature>
<dbReference type="Proteomes" id="UP000041254">
    <property type="component" value="Unassembled WGS sequence"/>
</dbReference>
<organism evidence="3 4">
    <name type="scientific">Vitrella brassicaformis (strain CCMP3155)</name>
    <dbReference type="NCBI Taxonomy" id="1169540"/>
    <lineage>
        <taxon>Eukaryota</taxon>
        <taxon>Sar</taxon>
        <taxon>Alveolata</taxon>
        <taxon>Colpodellida</taxon>
        <taxon>Vitrellaceae</taxon>
        <taxon>Vitrella</taxon>
    </lineage>
</organism>
<dbReference type="InParanoid" id="A0A0G4EY79"/>
<evidence type="ECO:0000256" key="2">
    <source>
        <dbReference type="SAM" id="MobiDB-lite"/>
    </source>
</evidence>
<dbReference type="PhylomeDB" id="A0A0G4EY79"/>